<proteinExistence type="inferred from homology"/>
<dbReference type="GO" id="GO:0009982">
    <property type="term" value="F:pseudouridine synthase activity"/>
    <property type="evidence" value="ECO:0007669"/>
    <property type="project" value="InterPro"/>
</dbReference>
<dbReference type="InterPro" id="IPR050188">
    <property type="entry name" value="RluA_PseudoU_synthase"/>
</dbReference>
<name>A0A1I6UEL9_9FLAO</name>
<dbReference type="OrthoDB" id="9807829at2"/>
<dbReference type="GO" id="GO:0006396">
    <property type="term" value="P:RNA processing"/>
    <property type="evidence" value="ECO:0007669"/>
    <property type="project" value="UniProtKB-ARBA"/>
</dbReference>
<dbReference type="CDD" id="cd02869">
    <property type="entry name" value="PseudoU_synth_RluA_like"/>
    <property type="match status" value="1"/>
</dbReference>
<accession>A0A1I6UEL9</accession>
<dbReference type="InterPro" id="IPR006224">
    <property type="entry name" value="PsdUridine_synth_RluA-like_CS"/>
</dbReference>
<dbReference type="RefSeq" id="WP_074979097.1">
    <property type="nucleotide sequence ID" value="NZ_FPAG01000007.1"/>
</dbReference>
<keyword evidence="2" id="KW-0413">Isomerase</keyword>
<dbReference type="PANTHER" id="PTHR21600">
    <property type="entry name" value="MITOCHONDRIAL RNA PSEUDOURIDINE SYNTHASE"/>
    <property type="match status" value="1"/>
</dbReference>
<dbReference type="AlphaFoldDB" id="A0A1I6UEL9"/>
<evidence type="ECO:0000259" key="3">
    <source>
        <dbReference type="Pfam" id="PF00849"/>
    </source>
</evidence>
<dbReference type="PROSITE" id="PS01129">
    <property type="entry name" value="PSI_RLU"/>
    <property type="match status" value="1"/>
</dbReference>
<sequence length="230" mass="26217">MKKISNKKNLQVLFEDNHIVVINKRAGDIVQGDKTGDTPLSDIVKDYLKEKYNKPGNVYLGVVHRLDRPTTGIVLFARTSKALPRLNKLFASKEASKTYWALVKNKPPHTQDTLTHWMVRNSKQNKSYAHLNEVPDSKKAVLHYKVIKELDNYYLLEIDLETGRHHQIRSQLSAIGCPIKGDLKYGFNRSNPDASIHLHARKLSFVHPVKKEPVSIIAPLPNDPLWQACN</sequence>
<protein>
    <submittedName>
        <fullName evidence="4">23S rRNA pseudouridine1911/1915/1917 synthase</fullName>
    </submittedName>
</protein>
<dbReference type="PANTHER" id="PTHR21600:SF83">
    <property type="entry name" value="PSEUDOURIDYLATE SYNTHASE RPUSD4, MITOCHONDRIAL"/>
    <property type="match status" value="1"/>
</dbReference>
<dbReference type="InterPro" id="IPR020103">
    <property type="entry name" value="PsdUridine_synth_cat_dom_sf"/>
</dbReference>
<dbReference type="GO" id="GO:0140098">
    <property type="term" value="F:catalytic activity, acting on RNA"/>
    <property type="evidence" value="ECO:0007669"/>
    <property type="project" value="UniProtKB-ARBA"/>
</dbReference>
<evidence type="ECO:0000256" key="1">
    <source>
        <dbReference type="ARBA" id="ARBA00010876"/>
    </source>
</evidence>
<dbReference type="GO" id="GO:0001522">
    <property type="term" value="P:pseudouridine synthesis"/>
    <property type="evidence" value="ECO:0007669"/>
    <property type="project" value="InterPro"/>
</dbReference>
<comment type="similarity">
    <text evidence="1">Belongs to the pseudouridine synthase RluA family.</text>
</comment>
<dbReference type="GO" id="GO:0003723">
    <property type="term" value="F:RNA binding"/>
    <property type="evidence" value="ECO:0007669"/>
    <property type="project" value="InterPro"/>
</dbReference>
<evidence type="ECO:0000313" key="4">
    <source>
        <dbReference type="EMBL" id="SFS99757.1"/>
    </source>
</evidence>
<dbReference type="InterPro" id="IPR006145">
    <property type="entry name" value="PsdUridine_synth_RsuA/RluA"/>
</dbReference>
<evidence type="ECO:0000313" key="5">
    <source>
        <dbReference type="Proteomes" id="UP000183209"/>
    </source>
</evidence>
<reference evidence="4 5" key="1">
    <citation type="submission" date="2016-10" db="EMBL/GenBank/DDBJ databases">
        <authorList>
            <person name="de Groot N.N."/>
        </authorList>
    </citation>
    <scope>NUCLEOTIDE SEQUENCE [LARGE SCALE GENOMIC DNA]</scope>
    <source>
        <strain evidence="4 5">CGMCC 1.6114</strain>
    </source>
</reference>
<feature type="domain" description="Pseudouridine synthase RsuA/RluA-like" evidence="3">
    <location>
        <begin position="18"/>
        <end position="174"/>
    </location>
</feature>
<dbReference type="Proteomes" id="UP000183209">
    <property type="component" value="Unassembled WGS sequence"/>
</dbReference>
<dbReference type="EMBL" id="FPAG01000007">
    <property type="protein sequence ID" value="SFS99757.1"/>
    <property type="molecule type" value="Genomic_DNA"/>
</dbReference>
<dbReference type="SUPFAM" id="SSF55120">
    <property type="entry name" value="Pseudouridine synthase"/>
    <property type="match status" value="1"/>
</dbReference>
<dbReference type="Gene3D" id="3.30.2350.10">
    <property type="entry name" value="Pseudouridine synthase"/>
    <property type="match status" value="1"/>
</dbReference>
<dbReference type="Pfam" id="PF00849">
    <property type="entry name" value="PseudoU_synth_2"/>
    <property type="match status" value="1"/>
</dbReference>
<organism evidence="4 5">
    <name type="scientific">Zhouia amylolytica</name>
    <dbReference type="NCBI Taxonomy" id="376730"/>
    <lineage>
        <taxon>Bacteria</taxon>
        <taxon>Pseudomonadati</taxon>
        <taxon>Bacteroidota</taxon>
        <taxon>Flavobacteriia</taxon>
        <taxon>Flavobacteriales</taxon>
        <taxon>Flavobacteriaceae</taxon>
        <taxon>Zhouia</taxon>
    </lineage>
</organism>
<evidence type="ECO:0000256" key="2">
    <source>
        <dbReference type="ARBA" id="ARBA00023235"/>
    </source>
</evidence>
<gene>
    <name evidence="4" type="ORF">SAMN04487906_2415</name>
</gene>